<dbReference type="InterPro" id="IPR000866">
    <property type="entry name" value="AhpC/TSA"/>
</dbReference>
<organism evidence="3">
    <name type="scientific">metagenome</name>
    <dbReference type="NCBI Taxonomy" id="256318"/>
    <lineage>
        <taxon>unclassified sequences</taxon>
        <taxon>metagenomes</taxon>
    </lineage>
</organism>
<dbReference type="GO" id="GO:0016491">
    <property type="term" value="F:oxidoreductase activity"/>
    <property type="evidence" value="ECO:0007669"/>
    <property type="project" value="InterPro"/>
</dbReference>
<dbReference type="AlphaFoldDB" id="A0A380TF29"/>
<dbReference type="InterPro" id="IPR050553">
    <property type="entry name" value="Thioredoxin_ResA/DsbE_sf"/>
</dbReference>
<dbReference type="InterPro" id="IPR013766">
    <property type="entry name" value="Thioredoxin_domain"/>
</dbReference>
<keyword evidence="1" id="KW-0677">Repeat</keyword>
<accession>A0A380TF29</accession>
<dbReference type="PANTHER" id="PTHR42852:SF13">
    <property type="entry name" value="PROTEIN DIPZ"/>
    <property type="match status" value="1"/>
</dbReference>
<dbReference type="PROSITE" id="PS50302">
    <property type="entry name" value="PUM"/>
    <property type="match status" value="1"/>
</dbReference>
<dbReference type="PROSITE" id="PS00194">
    <property type="entry name" value="THIOREDOXIN_1"/>
    <property type="match status" value="1"/>
</dbReference>
<name>A0A380TF29_9ZZZZ</name>
<dbReference type="EMBL" id="UIDG01000185">
    <property type="protein sequence ID" value="SUS06303.1"/>
    <property type="molecule type" value="Genomic_DNA"/>
</dbReference>
<gene>
    <name evidence="3" type="ORF">DF3PB_2650005</name>
</gene>
<sequence>MMRAVLTLVFTVIVTILAVDASAATGDCSAAPATIGRFQPAAQSQAAPTVPFYDAAGKARTFADYPGQPLIVNLWATWCPPCVQEMPALDRLVELLRAERAAVLALSSDREGAPVVQRFFEAHAIRRLEILVDRKTAVTRALAAPGLPTTIVFDRNGRELGRVVGVAEWDAPETLAFLKRCLGGQP</sequence>
<dbReference type="GO" id="GO:0003723">
    <property type="term" value="F:RNA binding"/>
    <property type="evidence" value="ECO:0007669"/>
    <property type="project" value="InterPro"/>
</dbReference>
<dbReference type="PANTHER" id="PTHR42852">
    <property type="entry name" value="THIOL:DISULFIDE INTERCHANGE PROTEIN DSBE"/>
    <property type="match status" value="1"/>
</dbReference>
<dbReference type="InterPro" id="IPR001313">
    <property type="entry name" value="Pumilio_RNA-bd_rpt"/>
</dbReference>
<protein>
    <recommendedName>
        <fullName evidence="2">Thioredoxin domain-containing protein</fullName>
    </recommendedName>
</protein>
<feature type="domain" description="Thioredoxin" evidence="2">
    <location>
        <begin position="41"/>
        <end position="183"/>
    </location>
</feature>
<dbReference type="InterPro" id="IPR017937">
    <property type="entry name" value="Thioredoxin_CS"/>
</dbReference>
<dbReference type="PROSITE" id="PS51352">
    <property type="entry name" value="THIOREDOXIN_2"/>
    <property type="match status" value="1"/>
</dbReference>
<dbReference type="Gene3D" id="3.40.30.10">
    <property type="entry name" value="Glutaredoxin"/>
    <property type="match status" value="1"/>
</dbReference>
<dbReference type="InterPro" id="IPR036249">
    <property type="entry name" value="Thioredoxin-like_sf"/>
</dbReference>
<reference evidence="3" key="1">
    <citation type="submission" date="2018-07" db="EMBL/GenBank/DDBJ databases">
        <authorList>
            <person name="Quirk P.G."/>
            <person name="Krulwich T.A."/>
        </authorList>
    </citation>
    <scope>NUCLEOTIDE SEQUENCE</scope>
</reference>
<evidence type="ECO:0000313" key="3">
    <source>
        <dbReference type="EMBL" id="SUS06303.1"/>
    </source>
</evidence>
<proteinExistence type="predicted"/>
<dbReference type="CDD" id="cd02966">
    <property type="entry name" value="TlpA_like_family"/>
    <property type="match status" value="1"/>
</dbReference>
<dbReference type="GO" id="GO:0016209">
    <property type="term" value="F:antioxidant activity"/>
    <property type="evidence" value="ECO:0007669"/>
    <property type="project" value="InterPro"/>
</dbReference>
<evidence type="ECO:0000259" key="2">
    <source>
        <dbReference type="PROSITE" id="PS51352"/>
    </source>
</evidence>
<dbReference type="Pfam" id="PF00578">
    <property type="entry name" value="AhpC-TSA"/>
    <property type="match status" value="1"/>
</dbReference>
<dbReference type="SUPFAM" id="SSF52833">
    <property type="entry name" value="Thioredoxin-like"/>
    <property type="match status" value="1"/>
</dbReference>
<evidence type="ECO:0000256" key="1">
    <source>
        <dbReference type="ARBA" id="ARBA00022737"/>
    </source>
</evidence>